<dbReference type="PANTHER" id="PTHR46006">
    <property type="entry name" value="RHO GUANINE NUCLEOTIDE EXCHANGE FACTOR AT 64C, ISOFORM A"/>
    <property type="match status" value="1"/>
</dbReference>
<evidence type="ECO:0000259" key="10">
    <source>
        <dbReference type="PROSITE" id="PS50222"/>
    </source>
</evidence>
<dbReference type="InterPro" id="IPR001452">
    <property type="entry name" value="SH3_domain"/>
</dbReference>
<dbReference type="SMART" id="SM00325">
    <property type="entry name" value="RhoGEF"/>
    <property type="match status" value="1"/>
</dbReference>
<dbReference type="InterPro" id="IPR035899">
    <property type="entry name" value="DBL_dom_sf"/>
</dbReference>
<dbReference type="InterPro" id="IPR018247">
    <property type="entry name" value="EF_Hand_1_Ca_BS"/>
</dbReference>
<dbReference type="Pfam" id="PF12763">
    <property type="entry name" value="EH"/>
    <property type="match status" value="2"/>
</dbReference>
<accession>A0ABR1B1P2</accession>
<evidence type="ECO:0000256" key="6">
    <source>
        <dbReference type="SAM" id="MobiDB-lite"/>
    </source>
</evidence>
<dbReference type="CDD" id="cd00160">
    <property type="entry name" value="RhoGEF"/>
    <property type="match status" value="1"/>
</dbReference>
<dbReference type="Gene3D" id="1.20.900.10">
    <property type="entry name" value="Dbl homology (DH) domain"/>
    <property type="match status" value="1"/>
</dbReference>
<sequence>MAALGATDPLWVVQAKERSRYEEQFKSLNPVNGVVTGEQAKGFFLQSQLPPNILGQIWALSDTDSDGRMDINEFSVACKLINLKLRGYQIPSSLPPALKNLANQFAAAVTLESSSANIGVLPQGSIPPMTLVGPTAGLPTATGSPLVSVEAIPVKLPPGASGNVQIVQSVRQPVNTSQPAVNQTISESQVSNISSPTVVNQTIPTQVLPPPVAHVSTVVSQVPFVIPQQQPVVSRTLPVSQPPGPALPQGLPVTSTEVIKTIERKQSVDSLTSSIGSPGPEWGVPHSSKLKYTQIFNTVDRARAGFLSGPQAKTILIQTKLPQAMLAQIWALADSDSDGLINCEEFVLAMHLCDAAKEGRPVPSTLPVELVPPAQRRKRGSSLSISDDKQDHVTLQNNVTFEDKRKENFDKGQAELERRRAALLEIQRKEQEEREKKEREEEEKREALRAEQEAKRQLELQKQIQKQREIEQEQEEQRRRASEQREAARKELERQRQQEWEKAKTQELEGQRMKEQNNVLKLKAKNQALAIELATLTAKVKDLSQKISETRAGVSAVKTTIDGMRVTRDTHMHEMAALKNKLKEQNQRLLLLAQEKARLETRNKIDVSNSAATEQVLRAFTNKQITLKHLNEKLTDLQNEVKSKTEDVETNNALLTNLKIQLSNLVNECETIYGTYSVKRDAILQLKTATASNNNWRNFSNNWENSVPSWGNAAETVPTWETNAAPPAGIGLKKYRALYKFESRNPDELSFQPGDIITVLPEQTADPGWLSGELRGTNGWFPEAYVELIDPSCDLSGLGETVNNVGKQPLEGILEVPESGIDKGNFGGEIYVSVYHYQSSEPGDLSFDQGESITVIKKEGDWWTGVIGNRTGLFPSNYVEKSETQGEPITSASVTSEEVIADDSVFVQSSADEIKRGQTPVPASNSASGRETPADFEHNKPVTPDFSAITSAQTKISKKGDVATVIAPYQATSKEQLSLARGQLVCIRKKTTTGWWEGELQAKGKKKQIGWFPASYVKVMASRRLSQTTPDLEAEQNIEKVIAMFPYKALNEDELTFEKDDVITVLSREEATWWRGELEGVVGLFPSNYVMPLDNQLRMDHPEEKLRQEAIHELVESERSYTADIKLVKQVFERPLSRSGLITQEQLQKIFLNWREISKGNQALLRLLEERKKQSPGGKIVCIGDILRDNLPKMGAYIRFCSCQLSAGALLQQLTESSSAFRELCKQCSQRDARTQGLPLSTFLVKPMQRITKYPLLIAKVLEHTPSDHPDRTHLEEALNCAEKLCLEVNEGVREKENSNRLEWLQAHVALDGLEETLVFNSVTNRLGRRKFMHYGVLTKMRSGRELVGFLLSDCLILTQPLKPLVNGQFSMENEATANLKLYKKPLLVKEILAEKSNESNRGLTISMSKYQFTFLCATSGETSQWIKQITLAQEKCKSIEGRNENFRFLRADRGSEGRLLVEIIEATNFEGPKYCLCEVRLNNNIQVTPPAGPAFKWNSPMQFLVQDIENDILTVGLFVKFDFKPDDLLDRGEIRINEILQQTRSGGPVLRKLALRKLGTAEILLKLDLVLFNQI</sequence>
<gene>
    <name evidence="11" type="ORF">RUM44_007519</name>
</gene>
<dbReference type="SMART" id="SM00027">
    <property type="entry name" value="EH"/>
    <property type="match status" value="2"/>
</dbReference>
<dbReference type="Pfam" id="PF00018">
    <property type="entry name" value="SH3_1"/>
    <property type="match status" value="1"/>
</dbReference>
<protein>
    <recommendedName>
        <fullName evidence="13">Intersectin-1</fullName>
    </recommendedName>
</protein>
<feature type="domain" description="SH3" evidence="7">
    <location>
        <begin position="826"/>
        <end position="884"/>
    </location>
</feature>
<evidence type="ECO:0000256" key="2">
    <source>
        <dbReference type="ARBA" id="ARBA00022443"/>
    </source>
</evidence>
<dbReference type="SMART" id="SM00054">
    <property type="entry name" value="EFh"/>
    <property type="match status" value="2"/>
</dbReference>
<dbReference type="PROSITE" id="PS50222">
    <property type="entry name" value="EF_HAND_2"/>
    <property type="match status" value="2"/>
</dbReference>
<feature type="domain" description="SH3" evidence="7">
    <location>
        <begin position="730"/>
        <end position="791"/>
    </location>
</feature>
<evidence type="ECO:0008006" key="13">
    <source>
        <dbReference type="Google" id="ProtNLM"/>
    </source>
</evidence>
<dbReference type="InterPro" id="IPR001849">
    <property type="entry name" value="PH_domain"/>
</dbReference>
<dbReference type="InterPro" id="IPR000219">
    <property type="entry name" value="DH_dom"/>
</dbReference>
<comment type="caution">
    <text evidence="11">The sequence shown here is derived from an EMBL/GenBank/DDBJ whole genome shotgun (WGS) entry which is preliminary data.</text>
</comment>
<reference evidence="11 12" key="1">
    <citation type="submission" date="2023-09" db="EMBL/GenBank/DDBJ databases">
        <title>Genomes of two closely related lineages of the louse Polyplax serrata with different host specificities.</title>
        <authorList>
            <person name="Martinu J."/>
            <person name="Tarabai H."/>
            <person name="Stefka J."/>
            <person name="Hypsa V."/>
        </authorList>
    </citation>
    <scope>NUCLEOTIDE SEQUENCE [LARGE SCALE GENOMIC DNA]</scope>
    <source>
        <strain evidence="11">98ZLc_SE</strain>
    </source>
</reference>
<feature type="domain" description="SH3" evidence="7">
    <location>
        <begin position="958"/>
        <end position="1022"/>
    </location>
</feature>
<proteinExistence type="predicted"/>
<feature type="domain" description="EF-hand" evidence="10">
    <location>
        <begin position="321"/>
        <end position="356"/>
    </location>
</feature>
<dbReference type="Gene3D" id="2.60.40.150">
    <property type="entry name" value="C2 domain"/>
    <property type="match status" value="1"/>
</dbReference>
<keyword evidence="12" id="KW-1185">Reference proteome</keyword>
<dbReference type="Gene3D" id="2.30.30.40">
    <property type="entry name" value="SH3 Domains"/>
    <property type="match status" value="4"/>
</dbReference>
<dbReference type="SUPFAM" id="SSF50729">
    <property type="entry name" value="PH domain-like"/>
    <property type="match status" value="1"/>
</dbReference>
<dbReference type="Pfam" id="PF14604">
    <property type="entry name" value="SH3_9"/>
    <property type="match status" value="3"/>
</dbReference>
<dbReference type="Gene3D" id="1.10.238.10">
    <property type="entry name" value="EF-hand"/>
    <property type="match status" value="2"/>
</dbReference>
<dbReference type="SUPFAM" id="SSF50044">
    <property type="entry name" value="SH3-domain"/>
    <property type="match status" value="4"/>
</dbReference>
<evidence type="ECO:0000256" key="3">
    <source>
        <dbReference type="ARBA" id="ARBA00022490"/>
    </source>
</evidence>
<dbReference type="CDD" id="cd11840">
    <property type="entry name" value="SH3_Intersectin_5"/>
    <property type="match status" value="1"/>
</dbReference>
<feature type="domain" description="EH" evidence="9">
    <location>
        <begin position="17"/>
        <end position="98"/>
    </location>
</feature>
<evidence type="ECO:0000256" key="4">
    <source>
        <dbReference type="ARBA" id="ARBA00022837"/>
    </source>
</evidence>
<dbReference type="InterPro" id="IPR011992">
    <property type="entry name" value="EF-hand-dom_pair"/>
</dbReference>
<comment type="subcellular location">
    <subcellularLocation>
        <location evidence="1">Cytoplasm</location>
    </subcellularLocation>
</comment>
<dbReference type="Pfam" id="PF00621">
    <property type="entry name" value="RhoGEF"/>
    <property type="match status" value="1"/>
</dbReference>
<dbReference type="PROSITE" id="PS50002">
    <property type="entry name" value="SH3"/>
    <property type="match status" value="4"/>
</dbReference>
<evidence type="ECO:0000313" key="12">
    <source>
        <dbReference type="Proteomes" id="UP001359485"/>
    </source>
</evidence>
<dbReference type="PANTHER" id="PTHR46006:SF6">
    <property type="entry name" value="INTERSECTIN-2 ISOFORM X1"/>
    <property type="match status" value="1"/>
</dbReference>
<evidence type="ECO:0000259" key="8">
    <source>
        <dbReference type="PROSITE" id="PS50010"/>
    </source>
</evidence>
<evidence type="ECO:0000256" key="5">
    <source>
        <dbReference type="PROSITE-ProRule" id="PRU00192"/>
    </source>
</evidence>
<name>A0ABR1B1P2_POLSC</name>
<dbReference type="SUPFAM" id="SSF47473">
    <property type="entry name" value="EF-hand"/>
    <property type="match status" value="2"/>
</dbReference>
<feature type="region of interest" description="Disordered" evidence="6">
    <location>
        <begin position="911"/>
        <end position="943"/>
    </location>
</feature>
<dbReference type="Proteomes" id="UP001359485">
    <property type="component" value="Unassembled WGS sequence"/>
</dbReference>
<evidence type="ECO:0000313" key="11">
    <source>
        <dbReference type="EMBL" id="KAK6632477.1"/>
    </source>
</evidence>
<dbReference type="InterPro" id="IPR000261">
    <property type="entry name" value="EH_dom"/>
</dbReference>
<dbReference type="InterPro" id="IPR002048">
    <property type="entry name" value="EF_hand_dom"/>
</dbReference>
<dbReference type="InterPro" id="IPR036028">
    <property type="entry name" value="SH3-like_dom_sf"/>
</dbReference>
<keyword evidence="4" id="KW-0106">Calcium</keyword>
<feature type="domain" description="SH3" evidence="7">
    <location>
        <begin position="1036"/>
        <end position="1095"/>
    </location>
</feature>
<organism evidence="11 12">
    <name type="scientific">Polyplax serrata</name>
    <name type="common">Common mouse louse</name>
    <dbReference type="NCBI Taxonomy" id="468196"/>
    <lineage>
        <taxon>Eukaryota</taxon>
        <taxon>Metazoa</taxon>
        <taxon>Ecdysozoa</taxon>
        <taxon>Arthropoda</taxon>
        <taxon>Hexapoda</taxon>
        <taxon>Insecta</taxon>
        <taxon>Pterygota</taxon>
        <taxon>Neoptera</taxon>
        <taxon>Paraneoptera</taxon>
        <taxon>Psocodea</taxon>
        <taxon>Troctomorpha</taxon>
        <taxon>Phthiraptera</taxon>
        <taxon>Anoplura</taxon>
        <taxon>Polyplacidae</taxon>
        <taxon>Polyplax</taxon>
    </lineage>
</organism>
<dbReference type="CDD" id="cd11839">
    <property type="entry name" value="SH3_Intersectin_4"/>
    <property type="match status" value="1"/>
</dbReference>
<dbReference type="EMBL" id="JAWJWF010000005">
    <property type="protein sequence ID" value="KAK6632477.1"/>
    <property type="molecule type" value="Genomic_DNA"/>
</dbReference>
<dbReference type="SMART" id="SM00326">
    <property type="entry name" value="SH3"/>
    <property type="match status" value="4"/>
</dbReference>
<dbReference type="PROSITE" id="PS50031">
    <property type="entry name" value="EH"/>
    <property type="match status" value="2"/>
</dbReference>
<evidence type="ECO:0000256" key="1">
    <source>
        <dbReference type="ARBA" id="ARBA00004496"/>
    </source>
</evidence>
<dbReference type="CDD" id="cd00052">
    <property type="entry name" value="EH"/>
    <property type="match status" value="2"/>
</dbReference>
<dbReference type="PROSITE" id="PS50010">
    <property type="entry name" value="DH_2"/>
    <property type="match status" value="1"/>
</dbReference>
<dbReference type="PROSITE" id="PS00018">
    <property type="entry name" value="EF_HAND_1"/>
    <property type="match status" value="2"/>
</dbReference>
<dbReference type="Pfam" id="PF16652">
    <property type="entry name" value="PH_13"/>
    <property type="match status" value="1"/>
</dbReference>
<dbReference type="SUPFAM" id="SSF48065">
    <property type="entry name" value="DBL homology domain (DH-domain)"/>
    <property type="match status" value="1"/>
</dbReference>
<feature type="domain" description="EH" evidence="9">
    <location>
        <begin position="288"/>
        <end position="377"/>
    </location>
</feature>
<evidence type="ECO:0000259" key="7">
    <source>
        <dbReference type="PROSITE" id="PS50002"/>
    </source>
</evidence>
<feature type="domain" description="EF-hand" evidence="10">
    <location>
        <begin position="49"/>
        <end position="84"/>
    </location>
</feature>
<dbReference type="InterPro" id="IPR035892">
    <property type="entry name" value="C2_domain_sf"/>
</dbReference>
<dbReference type="InterPro" id="IPR011993">
    <property type="entry name" value="PH-like_dom_sf"/>
</dbReference>
<feature type="domain" description="DH" evidence="8">
    <location>
        <begin position="1106"/>
        <end position="1292"/>
    </location>
</feature>
<dbReference type="CDD" id="cd11836">
    <property type="entry name" value="SH3_Intersectin_1"/>
    <property type="match status" value="1"/>
</dbReference>
<dbReference type="Gene3D" id="2.30.29.30">
    <property type="entry name" value="Pleckstrin-homology domain (PH domain)/Phosphotyrosine-binding domain (PTB)"/>
    <property type="match status" value="1"/>
</dbReference>
<keyword evidence="2 5" id="KW-0728">SH3 domain</keyword>
<dbReference type="PRINTS" id="PR00452">
    <property type="entry name" value="SH3DOMAIN"/>
</dbReference>
<feature type="region of interest" description="Disordered" evidence="6">
    <location>
        <begin position="472"/>
        <end position="498"/>
    </location>
</feature>
<keyword evidence="3" id="KW-0963">Cytoplasm</keyword>
<dbReference type="InterPro" id="IPR051480">
    <property type="entry name" value="Endocytic_GEF_Adapter"/>
</dbReference>
<evidence type="ECO:0000259" key="9">
    <source>
        <dbReference type="PROSITE" id="PS50031"/>
    </source>
</evidence>